<dbReference type="Pfam" id="PF12519">
    <property type="entry name" value="MDM10"/>
    <property type="match status" value="1"/>
</dbReference>
<evidence type="ECO:0000256" key="2">
    <source>
        <dbReference type="ARBA" id="ARBA00022692"/>
    </source>
</evidence>
<feature type="compositionally biased region" description="Basic and acidic residues" evidence="7">
    <location>
        <begin position="266"/>
        <end position="275"/>
    </location>
</feature>
<protein>
    <recommendedName>
        <fullName evidence="6">Mitochondrial distribution and morphology protein 10</fullName>
    </recommendedName>
    <alternativeName>
        <fullName evidence="6">Mitochondrial inheritance component MDM10</fullName>
    </alternativeName>
</protein>
<keyword evidence="9" id="KW-1185">Reference proteome</keyword>
<reference evidence="8 9" key="1">
    <citation type="journal article" date="2018" name="Mol. Biol. Evol.">
        <title>Broad Genomic Sampling Reveals a Smut Pathogenic Ancestry of the Fungal Clade Ustilaginomycotina.</title>
        <authorList>
            <person name="Kijpornyongpan T."/>
            <person name="Mondo S.J."/>
            <person name="Barry K."/>
            <person name="Sandor L."/>
            <person name="Lee J."/>
            <person name="Lipzen A."/>
            <person name="Pangilinan J."/>
            <person name="LaButti K."/>
            <person name="Hainaut M."/>
            <person name="Henrissat B."/>
            <person name="Grigoriev I.V."/>
            <person name="Spatafora J.W."/>
            <person name="Aime M.C."/>
        </authorList>
    </citation>
    <scope>NUCLEOTIDE SEQUENCE [LARGE SCALE GENOMIC DNA]</scope>
    <source>
        <strain evidence="8 9">MCA 3882</strain>
    </source>
</reference>
<evidence type="ECO:0000256" key="1">
    <source>
        <dbReference type="ARBA" id="ARBA00022452"/>
    </source>
</evidence>
<sequence length="528" mass="56972">MHDFVAHVLRRYYTQTEWNPFNSYLYLTNSSQSVLDFAIPHGLSLSISASPSPPFFTNYRLRALPTLTGALGYIFASIEDNDGNPRPLELGGSSRDIRFKELVDHFSIIDSPRRPLGKDQVWQAGRRVDKRDYLLYGCVHIPSARVDALVATRLSPTWQLLATAISMPPRNPLGLSSQSSYASTTEKANTDSVATAPAIAAGPPPGSTNLHFNLQRDTGRWFTEYSYSVDDGLLGFRVLHNLGHIELAENSSGTGVNGSLSPSDQEQNRRQRVDEESGLENAVGGGLQGRFSVGAELFFSPLEKSAGISTGMRFTTLPEASIPAAIAASTLMGQSSLTPSQPPTTITATLNPMMGHLSTAYAAKMTRDIVACSRFDFNVYSYESELTVGAEYWLRSNPLPNTIKEATISTLTSISKTTEKEELISPKVDEGSSNIPDDTTPLTQSALPDTTMNDTVLSSASSALGVLKARISTSGIAALLWEGKMRNCLVSVGIRGDVSSNEAMGGLGSGRPLRAVGIDVIYFSQDGR</sequence>
<dbReference type="Proteomes" id="UP000245771">
    <property type="component" value="Unassembled WGS sequence"/>
</dbReference>
<dbReference type="GO" id="GO:0045040">
    <property type="term" value="P:protein insertion into mitochondrial outer membrane"/>
    <property type="evidence" value="ECO:0007669"/>
    <property type="project" value="UniProtKB-UniRule"/>
</dbReference>
<dbReference type="GO" id="GO:0070096">
    <property type="term" value="P:mitochondrial outer membrane translocase complex assembly"/>
    <property type="evidence" value="ECO:0007669"/>
    <property type="project" value="UniProtKB-UniRule"/>
</dbReference>
<dbReference type="STRING" id="1280837.A0A316VDW7"/>
<comment type="domain">
    <text evidence="6">Lacks alpha-helical transmembrane segments, suggesting that it resides in the membrane via beta-sheet conformations similar to those predicted for other outer membrane proteins and porin.</text>
</comment>
<comment type="similarity">
    <text evidence="6">Belongs to the MDM10 family.</text>
</comment>
<dbReference type="EMBL" id="KZ819603">
    <property type="protein sequence ID" value="PWN35746.1"/>
    <property type="molecule type" value="Genomic_DNA"/>
</dbReference>
<dbReference type="GO" id="GO:0015914">
    <property type="term" value="P:phospholipid transport"/>
    <property type="evidence" value="ECO:0007669"/>
    <property type="project" value="TreeGrafter"/>
</dbReference>
<dbReference type="AlphaFoldDB" id="A0A316VDW7"/>
<comment type="subcellular location">
    <subcellularLocation>
        <location evidence="6">Mitochondrion outer membrane</location>
        <topology evidence="6">Multi-pass membrane protein</topology>
    </subcellularLocation>
    <text evidence="6">The ERMES/MDM complex localizes to a few discrete foci (around 10 per single cell), that represent mitochondria-endoplasmic reticulum junctions. These foci are often found next to mtDNA nucleoids.</text>
</comment>
<name>A0A316VDW7_9BASI</name>
<keyword evidence="3 6" id="KW-1000">Mitochondrion outer membrane</keyword>
<keyword evidence="1 6" id="KW-1134">Transmembrane beta strand</keyword>
<evidence type="ECO:0000313" key="9">
    <source>
        <dbReference type="Proteomes" id="UP000245771"/>
    </source>
</evidence>
<dbReference type="GO" id="GO:1990456">
    <property type="term" value="P:mitochondrion-endoplasmic reticulum membrane tethering"/>
    <property type="evidence" value="ECO:0007669"/>
    <property type="project" value="UniProtKB-UniRule"/>
</dbReference>
<keyword evidence="4 6" id="KW-0496">Mitochondrion</keyword>
<dbReference type="HAMAP" id="MF_03102">
    <property type="entry name" value="Mdm10"/>
    <property type="match status" value="1"/>
</dbReference>
<evidence type="ECO:0000256" key="5">
    <source>
        <dbReference type="ARBA" id="ARBA00023136"/>
    </source>
</evidence>
<gene>
    <name evidence="6" type="primary">MDM10</name>
    <name evidence="8" type="ORF">FA14DRAFT_145717</name>
</gene>
<comment type="function">
    <text evidence="6">Component of the ERMES/MDM complex, which serves as a molecular tether to connect the endoplasmic reticulum and mitochondria. Components of this complex are involved in the control of mitochondrial shape and protein biogenesis and may function in phospholipid exchange. MDM10 is involved in the late assembly steps of the general translocase of the mitochondrial outer membrane (TOM complex). Functions in the TOM40-specific route of the assembly of outer membrane beta-barrel proteins, including the association of TOM40 with the receptor TOM22 and small TOM proteins. Can associate with the SAM(core) complex as well as the MDM12-MMM1 complex, both involved in late steps of the major beta-barrel assembly pathway, that is responsible for biogenesis of all outer membrane beta-barrel proteins. May act as a switch that shuttles between both complexes and channels precursor proteins into the TOM40-specific pathway. Plays a role in mitochondrial morphology and in the inheritance of mitochondria.</text>
</comment>
<feature type="compositionally biased region" description="Polar residues" evidence="7">
    <location>
        <begin position="431"/>
        <end position="448"/>
    </location>
</feature>
<dbReference type="PANTHER" id="PTHR28035:SF1">
    <property type="entry name" value="MITOCHONDRIAL DISTRIBUTION AND MORPHOLOGY PROTEIN 10"/>
    <property type="match status" value="1"/>
</dbReference>
<evidence type="ECO:0000256" key="6">
    <source>
        <dbReference type="HAMAP-Rule" id="MF_03102"/>
    </source>
</evidence>
<evidence type="ECO:0000256" key="7">
    <source>
        <dbReference type="SAM" id="MobiDB-lite"/>
    </source>
</evidence>
<feature type="compositionally biased region" description="Polar residues" evidence="7">
    <location>
        <begin position="250"/>
        <end position="265"/>
    </location>
</feature>
<keyword evidence="2 6" id="KW-0812">Transmembrane</keyword>
<organism evidence="8 9">
    <name type="scientific">Meira miltonrushii</name>
    <dbReference type="NCBI Taxonomy" id="1280837"/>
    <lineage>
        <taxon>Eukaryota</taxon>
        <taxon>Fungi</taxon>
        <taxon>Dikarya</taxon>
        <taxon>Basidiomycota</taxon>
        <taxon>Ustilaginomycotina</taxon>
        <taxon>Exobasidiomycetes</taxon>
        <taxon>Exobasidiales</taxon>
        <taxon>Brachybasidiaceae</taxon>
        <taxon>Meira</taxon>
    </lineage>
</organism>
<proteinExistence type="inferred from homology"/>
<dbReference type="InterPro" id="IPR027539">
    <property type="entry name" value="Mdm10"/>
</dbReference>
<accession>A0A316VDW7</accession>
<feature type="region of interest" description="Disordered" evidence="7">
    <location>
        <begin position="250"/>
        <end position="285"/>
    </location>
</feature>
<evidence type="ECO:0000313" key="8">
    <source>
        <dbReference type="EMBL" id="PWN35746.1"/>
    </source>
</evidence>
<dbReference type="FunCoup" id="A0A316VDW7">
    <property type="interactions" value="41"/>
</dbReference>
<dbReference type="GO" id="GO:0032865">
    <property type="term" value="C:ERMES complex"/>
    <property type="evidence" value="ECO:0007669"/>
    <property type="project" value="UniProtKB-UniRule"/>
</dbReference>
<comment type="subunit">
    <text evidence="6">Component of the ER-mitochondria encounter structure (ERMES) or MDM complex, composed of MMM1, MDM10, MDM12 and MDM34. Associates with the mitochondrial outer membrane sorting assembly machinery SAM(core) complex.</text>
</comment>
<dbReference type="GO" id="GO:0001401">
    <property type="term" value="C:SAM complex"/>
    <property type="evidence" value="ECO:0007669"/>
    <property type="project" value="TreeGrafter"/>
</dbReference>
<feature type="region of interest" description="Disordered" evidence="7">
    <location>
        <begin position="423"/>
        <end position="448"/>
    </location>
</feature>
<dbReference type="InParanoid" id="A0A316VDW7"/>
<evidence type="ECO:0000256" key="4">
    <source>
        <dbReference type="ARBA" id="ARBA00023128"/>
    </source>
</evidence>
<dbReference type="PANTHER" id="PTHR28035">
    <property type="entry name" value="MITOCHONDRIAL DISTRIBUTION AND MORPHOLOGY PROTEIN 10"/>
    <property type="match status" value="1"/>
</dbReference>
<dbReference type="GO" id="GO:0051654">
    <property type="term" value="P:establishment of mitochondrion localization"/>
    <property type="evidence" value="ECO:0007669"/>
    <property type="project" value="TreeGrafter"/>
</dbReference>
<keyword evidence="5 6" id="KW-0472">Membrane</keyword>
<dbReference type="OrthoDB" id="2103793at2759"/>
<evidence type="ECO:0000256" key="3">
    <source>
        <dbReference type="ARBA" id="ARBA00022787"/>
    </source>
</evidence>